<keyword evidence="15" id="KW-0003">3Fe-4S</keyword>
<keyword evidence="5" id="KW-0028">Amino-acid biosynthesis</keyword>
<dbReference type="CDD" id="cd02808">
    <property type="entry name" value="GltS_FMN"/>
    <property type="match status" value="1"/>
</dbReference>
<comment type="cofactor">
    <cofactor evidence="3">
        <name>FAD</name>
        <dbReference type="ChEBI" id="CHEBI:57692"/>
    </cofactor>
</comment>
<evidence type="ECO:0000256" key="9">
    <source>
        <dbReference type="ARBA" id="ARBA00022827"/>
    </source>
</evidence>
<dbReference type="InterPro" id="IPR006982">
    <property type="entry name" value="Glu_synth_centr_N"/>
</dbReference>
<dbReference type="Pfam" id="PF04898">
    <property type="entry name" value="Glu_syn_central"/>
    <property type="match status" value="1"/>
</dbReference>
<keyword evidence="14" id="KW-0314">Glutamate biosynthesis</keyword>
<evidence type="ECO:0000256" key="12">
    <source>
        <dbReference type="ARBA" id="ARBA00023004"/>
    </source>
</evidence>
<sequence length="1519" mass="168417">MKYQNLDQQTYGLYRTEYEHDACGIGFYADVKGRASHETVTTALEMLRRLDHRAGKNADQTTADGAGILLQIPHEFFSNNCSFTLPKKGEYAVGMLFLPHDQSLQKEIYHEFEDQAANLELKVLGVRDVPTSDKCLGEQAKQAQPFISQIFITSINDNTEEKNFQKNIYLLRKLVENKYRSSLYIASLSNQTIVYKGMLAADQLPLFYLDLQKEQFTSALALIHSRFSTNTFPSWERAHPNRMIAHNGEINTIKGNVNWFNAKMPLFANTFDESTLEKIQPVLNTEGSDSAIFDNVLEFLTMNDVPLPQAIMMMVPEPWEKNDDLPPYLKAFYEYYSQVMEPWDGPMALEFTNGKQIGAILDRNGLRPARYYITNDDKIIFASEVGVVDVAEENVKERHHLKPGQLLFVDLEQGSIIPSDELKTQVSLEQPYQEHLDENVAYISQSANLIPAATTFEKDELFYYQKLFGYTYEELTKSIVPMAQDTKEPIAAMGVDSPIAVLSERPQLLYHYFKQSFSQVTNPPIDPIREEVVISSVTWLGAQSSLNGDAGNYKKLQLEHPFLNTASFYAIQNQGLKVETVKTYFTPNSEAGLKGAIDNVLAAVDQAIADGAEIIILSDRSIGENNIPIPSLLITSSVHHHMINNGTRTKASIVIDSGEPRDAHHFASLIGFGADAIHPYLALETIKSLIESGHINTSFKKASDHFIKIILKSVIKIMTKVGISSLQSYRGAQTFEALGISEEVVNKYFTGTVSQIGGIGLEEIAKEATLRYEQAQEALYQHNKALDTGSELQWRKDGEFHLFNPLMMHTLQRAARTNDKETYKKFSEMYHNSPFSTIRSLLTVESDRSPISIDEVEPVENILKKFKTGAMSYGALSKEAHEALAIAMNRIGGRSNSGEGGEEKERYIQDANGDSRRSSIKQVASGRFGVTSLYLTDADELQIKMAQGAKPGEGGQLPGTKVYPWIAEVRGSTPGVGLISPPPHHDIYSIEDLAQLIYDLKSANPRARISVKLVAKAGVGTIAAGVAKGLADTILISGHDGGTGASPQTSIKHAGMPWELGLAEAHQTLTLNGLRDRVVLETDGKLMTGLDVIKAACLGADEYGFSTAPLVVLGCIMMRACHLDTCPVGVATQNPKLREKFMGSPDHVVNYMYFIAEEVRELLAQFGYRSLDELVGATHLLKEKDSVKSHWKAKHLDLHNMLFKASESTVNVEKQTAQDHKLEERFDQRLLLQLTEAVKHKKRTSITLPVVNTDRAVGTSLGHVITKAYGDQGLPEDFIKVSLKGSAGQSLGAFIPKGLTIELEGDANDYVGKGLSGGKIIVKPGLSWGNQPQAIIGNTTFFGATSGEAYIRGTAGQRFCVRNSGVNAVVEGIGDHGCEYMTGGRVVVLGSIGRNFAAGMSGGIAYLYANTNEHELLTQINKEMVDVEKVHADTEMRELYQMIQRHYHYTGSPIAKKILKTWETAGSKFVKIIPREYRNMMQLIEYFKNQKMSNDEARLAAFEFKKAGRTLSELETEHA</sequence>
<evidence type="ECO:0000256" key="8">
    <source>
        <dbReference type="ARBA" id="ARBA00022723"/>
    </source>
</evidence>
<keyword evidence="6" id="KW-0285">Flavoprotein</keyword>
<organism evidence="18 19">
    <name type="scientific">Heyndrickxia ginsengihumi</name>
    <dbReference type="NCBI Taxonomy" id="363870"/>
    <lineage>
        <taxon>Bacteria</taxon>
        <taxon>Bacillati</taxon>
        <taxon>Bacillota</taxon>
        <taxon>Bacilli</taxon>
        <taxon>Bacillales</taxon>
        <taxon>Bacillaceae</taxon>
        <taxon>Heyndrickxia</taxon>
    </lineage>
</organism>
<dbReference type="InterPro" id="IPR002489">
    <property type="entry name" value="Glu_synth_asu_C"/>
</dbReference>
<keyword evidence="8" id="KW-0479">Metal-binding</keyword>
<dbReference type="FunFam" id="3.60.20.10:FF:000001">
    <property type="entry name" value="Glutamate synthase, large subunit"/>
    <property type="match status" value="1"/>
</dbReference>
<evidence type="ECO:0000313" key="18">
    <source>
        <dbReference type="EMBL" id="NEY20191.1"/>
    </source>
</evidence>
<dbReference type="RefSeq" id="WP_163173793.1">
    <property type="nucleotide sequence ID" value="NZ_JAAIWK010000013.1"/>
</dbReference>
<dbReference type="InterPro" id="IPR002932">
    <property type="entry name" value="Glu_synthdom"/>
</dbReference>
<dbReference type="CDD" id="cd00982">
    <property type="entry name" value="gltB_C"/>
    <property type="match status" value="1"/>
</dbReference>
<keyword evidence="19" id="KW-1185">Reference proteome</keyword>
<keyword evidence="12" id="KW-0408">Iron</keyword>
<dbReference type="FunFam" id="2.160.20.60:FF:000001">
    <property type="entry name" value="Glutamate synthase, large subunit"/>
    <property type="match status" value="1"/>
</dbReference>
<dbReference type="EC" id="1.4.1.13" evidence="18"/>
<evidence type="ECO:0000256" key="2">
    <source>
        <dbReference type="ARBA" id="ARBA00001927"/>
    </source>
</evidence>
<name>A0A6M0P6K7_9BACI</name>
<dbReference type="InterPro" id="IPR036485">
    <property type="entry name" value="Glu_synth_asu_C_sf"/>
</dbReference>
<dbReference type="InterPro" id="IPR029055">
    <property type="entry name" value="Ntn_hydrolases_N"/>
</dbReference>
<dbReference type="Pfam" id="PF00310">
    <property type="entry name" value="GATase_2"/>
    <property type="match status" value="1"/>
</dbReference>
<dbReference type="Pfam" id="PF01493">
    <property type="entry name" value="GXGXG"/>
    <property type="match status" value="1"/>
</dbReference>
<dbReference type="GO" id="GO:0019676">
    <property type="term" value="P:ammonia assimilation cycle"/>
    <property type="evidence" value="ECO:0007669"/>
    <property type="project" value="TreeGrafter"/>
</dbReference>
<dbReference type="PANTHER" id="PTHR11938">
    <property type="entry name" value="FAD NADPH DEHYDROGENASE/OXIDOREDUCTASE"/>
    <property type="match status" value="1"/>
</dbReference>
<comment type="caution">
    <text evidence="18">The sequence shown here is derived from an EMBL/GenBank/DDBJ whole genome shotgun (WGS) entry which is preliminary data.</text>
</comment>
<dbReference type="InterPro" id="IPR013785">
    <property type="entry name" value="Aldolase_TIM"/>
</dbReference>
<dbReference type="Proteomes" id="UP000476934">
    <property type="component" value="Unassembled WGS sequence"/>
</dbReference>
<keyword evidence="10" id="KW-0315">Glutamine amidotransferase</keyword>
<dbReference type="Gene3D" id="3.20.20.70">
    <property type="entry name" value="Aldolase class I"/>
    <property type="match status" value="2"/>
</dbReference>
<evidence type="ECO:0000256" key="7">
    <source>
        <dbReference type="ARBA" id="ARBA00022643"/>
    </source>
</evidence>
<dbReference type="GO" id="GO:0004355">
    <property type="term" value="F:glutamate synthase (NADPH) activity"/>
    <property type="evidence" value="ECO:0007669"/>
    <property type="project" value="UniProtKB-EC"/>
</dbReference>
<accession>A0A6M0P6K7</accession>
<dbReference type="SUPFAM" id="SSF56235">
    <property type="entry name" value="N-terminal nucleophile aminohydrolases (Ntn hydrolases)"/>
    <property type="match status" value="1"/>
</dbReference>
<dbReference type="GO" id="GO:0006537">
    <property type="term" value="P:glutamate biosynthetic process"/>
    <property type="evidence" value="ECO:0007669"/>
    <property type="project" value="UniProtKB-KW"/>
</dbReference>
<dbReference type="GO" id="GO:0051538">
    <property type="term" value="F:3 iron, 4 sulfur cluster binding"/>
    <property type="evidence" value="ECO:0007669"/>
    <property type="project" value="UniProtKB-KW"/>
</dbReference>
<evidence type="ECO:0000313" key="19">
    <source>
        <dbReference type="Proteomes" id="UP000476934"/>
    </source>
</evidence>
<evidence type="ECO:0000256" key="10">
    <source>
        <dbReference type="ARBA" id="ARBA00022962"/>
    </source>
</evidence>
<dbReference type="Gene3D" id="3.60.20.10">
    <property type="entry name" value="Glutamine Phosphoribosylpyrophosphate, subunit 1, domain 1"/>
    <property type="match status" value="1"/>
</dbReference>
<evidence type="ECO:0000256" key="1">
    <source>
        <dbReference type="ARBA" id="ARBA00001917"/>
    </source>
</evidence>
<dbReference type="InterPro" id="IPR050711">
    <property type="entry name" value="ET-N_metabolism_enzyme"/>
</dbReference>
<dbReference type="NCBIfam" id="NF008730">
    <property type="entry name" value="PRK11750.1"/>
    <property type="match status" value="1"/>
</dbReference>
<dbReference type="SUPFAM" id="SSF69336">
    <property type="entry name" value="Alpha subunit of glutamate synthase, C-terminal domain"/>
    <property type="match status" value="1"/>
</dbReference>
<evidence type="ECO:0000256" key="5">
    <source>
        <dbReference type="ARBA" id="ARBA00022605"/>
    </source>
</evidence>
<dbReference type="SUPFAM" id="SSF51395">
    <property type="entry name" value="FMN-linked oxidoreductases"/>
    <property type="match status" value="1"/>
</dbReference>
<reference evidence="18 19" key="1">
    <citation type="submission" date="2020-02" db="EMBL/GenBank/DDBJ databases">
        <authorList>
            <person name="Feng H."/>
        </authorList>
    </citation>
    <scope>NUCLEOTIDE SEQUENCE [LARGE SCALE GENOMIC DNA]</scope>
    <source>
        <strain evidence="18 19">Gsoil 114</strain>
    </source>
</reference>
<dbReference type="CDD" id="cd00713">
    <property type="entry name" value="GltS"/>
    <property type="match status" value="1"/>
</dbReference>
<feature type="domain" description="Glutamine amidotransferase type-2" evidence="17">
    <location>
        <begin position="23"/>
        <end position="412"/>
    </location>
</feature>
<evidence type="ECO:0000256" key="16">
    <source>
        <dbReference type="ARBA" id="ARBA00029440"/>
    </source>
</evidence>
<reference evidence="18 19" key="2">
    <citation type="submission" date="2020-03" db="EMBL/GenBank/DDBJ databases">
        <title>Bacillus aquiflavi sp. nov., isolated from yellow water of strong flavor Chinese baijiu in Yibin region of China.</title>
        <authorList>
            <person name="Xie J."/>
        </authorList>
    </citation>
    <scope>NUCLEOTIDE SEQUENCE [LARGE SCALE GENOMIC DNA]</scope>
    <source>
        <strain evidence="18 19">Gsoil 114</strain>
    </source>
</reference>
<dbReference type="GO" id="GO:0046872">
    <property type="term" value="F:metal ion binding"/>
    <property type="evidence" value="ECO:0007669"/>
    <property type="project" value="UniProtKB-KW"/>
</dbReference>
<evidence type="ECO:0000256" key="6">
    <source>
        <dbReference type="ARBA" id="ARBA00022630"/>
    </source>
</evidence>
<evidence type="ECO:0000256" key="4">
    <source>
        <dbReference type="ARBA" id="ARBA00009716"/>
    </source>
</evidence>
<dbReference type="EMBL" id="JAAIWK010000013">
    <property type="protein sequence ID" value="NEY20191.1"/>
    <property type="molecule type" value="Genomic_DNA"/>
</dbReference>
<dbReference type="FunFam" id="3.20.20.70:FF:000061">
    <property type="entry name" value="Glutamate synthase large subunit"/>
    <property type="match status" value="1"/>
</dbReference>
<dbReference type="Pfam" id="PF01645">
    <property type="entry name" value="Glu_synthase"/>
    <property type="match status" value="1"/>
</dbReference>
<evidence type="ECO:0000256" key="15">
    <source>
        <dbReference type="ARBA" id="ARBA00023291"/>
    </source>
</evidence>
<dbReference type="Gene3D" id="2.160.20.60">
    <property type="entry name" value="Glutamate synthase, alpha subunit, C-terminal domain"/>
    <property type="match status" value="1"/>
</dbReference>
<comment type="pathway">
    <text evidence="16">Amino-acid biosynthesis.</text>
</comment>
<dbReference type="PANTHER" id="PTHR11938:SF133">
    <property type="entry name" value="GLUTAMATE SYNTHASE (NADH)"/>
    <property type="match status" value="1"/>
</dbReference>
<keyword evidence="9" id="KW-0274">FAD</keyword>
<keyword evidence="11 18" id="KW-0560">Oxidoreductase</keyword>
<gene>
    <name evidence="18" type="primary">gltB</name>
    <name evidence="18" type="ORF">G4D61_09490</name>
</gene>
<keyword evidence="13" id="KW-0411">Iron-sulfur</keyword>
<comment type="cofactor">
    <cofactor evidence="2">
        <name>[3Fe-4S] cluster</name>
        <dbReference type="ChEBI" id="CHEBI:21137"/>
    </cofactor>
</comment>
<protein>
    <submittedName>
        <fullName evidence="18">Glutamate synthase large subunit</fullName>
        <ecNumber evidence="18">1.4.1.13</ecNumber>
    </submittedName>
</protein>
<evidence type="ECO:0000256" key="14">
    <source>
        <dbReference type="ARBA" id="ARBA00023164"/>
    </source>
</evidence>
<evidence type="ECO:0000259" key="17">
    <source>
        <dbReference type="PROSITE" id="PS51278"/>
    </source>
</evidence>
<comment type="similarity">
    <text evidence="4">Belongs to the glutamate synthase family.</text>
</comment>
<evidence type="ECO:0000256" key="3">
    <source>
        <dbReference type="ARBA" id="ARBA00001974"/>
    </source>
</evidence>
<proteinExistence type="inferred from homology"/>
<dbReference type="PROSITE" id="PS51278">
    <property type="entry name" value="GATASE_TYPE_2"/>
    <property type="match status" value="1"/>
</dbReference>
<evidence type="ECO:0000256" key="11">
    <source>
        <dbReference type="ARBA" id="ARBA00023002"/>
    </source>
</evidence>
<comment type="cofactor">
    <cofactor evidence="1">
        <name>FMN</name>
        <dbReference type="ChEBI" id="CHEBI:58210"/>
    </cofactor>
</comment>
<evidence type="ECO:0000256" key="13">
    <source>
        <dbReference type="ARBA" id="ARBA00023014"/>
    </source>
</evidence>
<keyword evidence="7" id="KW-0288">FMN</keyword>
<dbReference type="InterPro" id="IPR017932">
    <property type="entry name" value="GATase_2_dom"/>
</dbReference>